<proteinExistence type="predicted"/>
<sequence length="104" mass="11622">MDSALDLLPLLKYIQWYPEIGKPFLFGGQSLVVTPFGCNDYFLGPLGHRYHLEFDIFSPLPPQYSSHPGLYPPQYSTPPGPYPPLYSTPSSLDPPSYSTPLGPY</sequence>
<dbReference type="EMBL" id="JAIQCV010000002">
    <property type="protein sequence ID" value="KAH1122632.1"/>
    <property type="molecule type" value="Genomic_DNA"/>
</dbReference>
<dbReference type="AlphaFoldDB" id="A0A9D3WFA0"/>
<dbReference type="Proteomes" id="UP000828251">
    <property type="component" value="Unassembled WGS sequence"/>
</dbReference>
<gene>
    <name evidence="2" type="ORF">J1N35_005792</name>
</gene>
<feature type="compositionally biased region" description="Low complexity" evidence="1">
    <location>
        <begin position="87"/>
        <end position="104"/>
    </location>
</feature>
<name>A0A9D3WFA0_9ROSI</name>
<feature type="compositionally biased region" description="Pro residues" evidence="1">
    <location>
        <begin position="75"/>
        <end position="86"/>
    </location>
</feature>
<organism evidence="2 3">
    <name type="scientific">Gossypium stocksii</name>
    <dbReference type="NCBI Taxonomy" id="47602"/>
    <lineage>
        <taxon>Eukaryota</taxon>
        <taxon>Viridiplantae</taxon>
        <taxon>Streptophyta</taxon>
        <taxon>Embryophyta</taxon>
        <taxon>Tracheophyta</taxon>
        <taxon>Spermatophyta</taxon>
        <taxon>Magnoliopsida</taxon>
        <taxon>eudicotyledons</taxon>
        <taxon>Gunneridae</taxon>
        <taxon>Pentapetalae</taxon>
        <taxon>rosids</taxon>
        <taxon>malvids</taxon>
        <taxon>Malvales</taxon>
        <taxon>Malvaceae</taxon>
        <taxon>Malvoideae</taxon>
        <taxon>Gossypium</taxon>
    </lineage>
</organism>
<accession>A0A9D3WFA0</accession>
<evidence type="ECO:0000256" key="1">
    <source>
        <dbReference type="SAM" id="MobiDB-lite"/>
    </source>
</evidence>
<evidence type="ECO:0000313" key="3">
    <source>
        <dbReference type="Proteomes" id="UP000828251"/>
    </source>
</evidence>
<protein>
    <submittedName>
        <fullName evidence="2">Uncharacterized protein</fullName>
    </submittedName>
</protein>
<reference evidence="2 3" key="1">
    <citation type="journal article" date="2021" name="Plant Biotechnol. J.">
        <title>Multi-omics assisted identification of the key and species-specific regulatory components of drought-tolerant mechanisms in Gossypium stocksii.</title>
        <authorList>
            <person name="Yu D."/>
            <person name="Ke L."/>
            <person name="Zhang D."/>
            <person name="Wu Y."/>
            <person name="Sun Y."/>
            <person name="Mei J."/>
            <person name="Sun J."/>
            <person name="Sun Y."/>
        </authorList>
    </citation>
    <scope>NUCLEOTIDE SEQUENCE [LARGE SCALE GENOMIC DNA]</scope>
    <source>
        <strain evidence="3">cv. E1</strain>
        <tissue evidence="2">Leaf</tissue>
    </source>
</reference>
<feature type="region of interest" description="Disordered" evidence="1">
    <location>
        <begin position="68"/>
        <end position="104"/>
    </location>
</feature>
<keyword evidence="3" id="KW-1185">Reference proteome</keyword>
<evidence type="ECO:0000313" key="2">
    <source>
        <dbReference type="EMBL" id="KAH1122632.1"/>
    </source>
</evidence>
<comment type="caution">
    <text evidence="2">The sequence shown here is derived from an EMBL/GenBank/DDBJ whole genome shotgun (WGS) entry which is preliminary data.</text>
</comment>